<keyword evidence="4" id="KW-1133">Transmembrane helix</keyword>
<dbReference type="GO" id="GO:0009847">
    <property type="term" value="P:spore germination"/>
    <property type="evidence" value="ECO:0007669"/>
    <property type="project" value="InterPro"/>
</dbReference>
<feature type="transmembrane region" description="Helical" evidence="4">
    <location>
        <begin position="320"/>
        <end position="341"/>
    </location>
</feature>
<feature type="compositionally biased region" description="Gly residues" evidence="3">
    <location>
        <begin position="38"/>
        <end position="50"/>
    </location>
</feature>
<evidence type="ECO:0000313" key="5">
    <source>
        <dbReference type="EMBL" id="OXM15914.1"/>
    </source>
</evidence>
<dbReference type="PIRSF" id="PIRSF005690">
    <property type="entry name" value="GerBA"/>
    <property type="match status" value="1"/>
</dbReference>
<dbReference type="Pfam" id="PF03323">
    <property type="entry name" value="GerA"/>
    <property type="match status" value="1"/>
</dbReference>
<keyword evidence="4" id="KW-0812">Transmembrane</keyword>
<sequence>MALIVFSISWIKPLSSAQNKVILDKGGVFLSASKGKKGGSAAGGSGGGRQGNSSGTKPPPLGRRVTATPLSLSLAVNAHAIRKQFSDSADLRLRMTASPAAPGIRLAVLYLQGIVDENNIRENILDKLQSASAIEVAPRGSKAGDICSRLRSEVITSGLTESVTTLERALDALLLGCCLVLIDGSGEVLAAEASGGSVRAIAEPTSQTVIRGPQQGFTESLSTSIGQIRRIIRSEQLIVETQRIGRQTCTEVSLIYMKGTARPEMVDEARRRLSEIDVDGIVDSGYIEEYIQDKTFTFFPTLISSERPDQAAAYLLEGHFAIIVDGSPFALLAPVTFFRFFQSPEDYYQRFDIASFLRIIRMSAFLITLHLPAIYIAITTFHQEMMPTNLLISLSAQREGVPFPALVEALIMELTFEVLREAGVRMPKVIGPAISIVGALVIGTATVQAGLVSAAMVIIVAFTAISSFVAPQMNIANAARLMRFLFMISAGMFGFFGIISIDLILIIHLAGLHSFGVPYLSPMAPWIKGSWRDTILRMPRWSMKLRPAIAQDGNRKRQASGQPEDQQKVDQQLKGQKP</sequence>
<dbReference type="PANTHER" id="PTHR22550:SF5">
    <property type="entry name" value="LEUCINE ZIPPER PROTEIN 4"/>
    <property type="match status" value="1"/>
</dbReference>
<feature type="compositionally biased region" description="Polar residues" evidence="3">
    <location>
        <begin position="559"/>
        <end position="578"/>
    </location>
</feature>
<evidence type="ECO:0000313" key="6">
    <source>
        <dbReference type="Proteomes" id="UP000215145"/>
    </source>
</evidence>
<dbReference type="InterPro" id="IPR004995">
    <property type="entry name" value="Spore_Ger"/>
</dbReference>
<dbReference type="AlphaFoldDB" id="A0A229P1S6"/>
<feature type="region of interest" description="Disordered" evidence="3">
    <location>
        <begin position="35"/>
        <end position="64"/>
    </location>
</feature>
<name>A0A229P1S6_9BACL</name>
<comment type="similarity">
    <text evidence="1">Belongs to the GerABKA family.</text>
</comment>
<feature type="transmembrane region" description="Helical" evidence="4">
    <location>
        <begin position="484"/>
        <end position="510"/>
    </location>
</feature>
<dbReference type="InterPro" id="IPR050768">
    <property type="entry name" value="UPF0353/GerABKA_families"/>
</dbReference>
<dbReference type="GO" id="GO:0016020">
    <property type="term" value="C:membrane"/>
    <property type="evidence" value="ECO:0007669"/>
    <property type="project" value="InterPro"/>
</dbReference>
<gene>
    <name evidence="5" type="ORF">CGZ75_04170</name>
</gene>
<evidence type="ECO:0000256" key="2">
    <source>
        <dbReference type="ARBA" id="ARBA00023136"/>
    </source>
</evidence>
<evidence type="ECO:0000256" key="4">
    <source>
        <dbReference type="SAM" id="Phobius"/>
    </source>
</evidence>
<protein>
    <submittedName>
        <fullName evidence="5">Spore germination protein</fullName>
    </submittedName>
</protein>
<dbReference type="PANTHER" id="PTHR22550">
    <property type="entry name" value="SPORE GERMINATION PROTEIN"/>
    <property type="match status" value="1"/>
</dbReference>
<feature type="transmembrane region" description="Helical" evidence="4">
    <location>
        <begin position="451"/>
        <end position="472"/>
    </location>
</feature>
<evidence type="ECO:0000256" key="3">
    <source>
        <dbReference type="SAM" id="MobiDB-lite"/>
    </source>
</evidence>
<evidence type="ECO:0000256" key="1">
    <source>
        <dbReference type="ARBA" id="ARBA00005278"/>
    </source>
</evidence>
<comment type="caution">
    <text evidence="5">The sequence shown here is derived from an EMBL/GenBank/DDBJ whole genome shotgun (WGS) entry which is preliminary data.</text>
</comment>
<feature type="transmembrane region" description="Helical" evidence="4">
    <location>
        <begin position="362"/>
        <end position="381"/>
    </location>
</feature>
<accession>A0A229P1S6</accession>
<keyword evidence="6" id="KW-1185">Reference proteome</keyword>
<feature type="region of interest" description="Disordered" evidence="3">
    <location>
        <begin position="550"/>
        <end position="578"/>
    </location>
</feature>
<reference evidence="5 6" key="1">
    <citation type="submission" date="2017-07" db="EMBL/GenBank/DDBJ databases">
        <title>Paenibacillus herberti R33 genome sequencing and assembly.</title>
        <authorList>
            <person name="Su W."/>
        </authorList>
    </citation>
    <scope>NUCLEOTIDE SEQUENCE [LARGE SCALE GENOMIC DNA]</scope>
    <source>
        <strain evidence="5 6">R33</strain>
    </source>
</reference>
<organism evidence="5 6">
    <name type="scientific">Paenibacillus herberti</name>
    <dbReference type="NCBI Taxonomy" id="1619309"/>
    <lineage>
        <taxon>Bacteria</taxon>
        <taxon>Bacillati</taxon>
        <taxon>Bacillota</taxon>
        <taxon>Bacilli</taxon>
        <taxon>Bacillales</taxon>
        <taxon>Paenibacillaceae</taxon>
        <taxon>Paenibacillus</taxon>
    </lineage>
</organism>
<dbReference type="Proteomes" id="UP000215145">
    <property type="component" value="Unassembled WGS sequence"/>
</dbReference>
<proteinExistence type="inferred from homology"/>
<keyword evidence="2 4" id="KW-0472">Membrane</keyword>
<dbReference type="OrthoDB" id="1726708at2"/>
<dbReference type="EMBL" id="NMUQ01000001">
    <property type="protein sequence ID" value="OXM15914.1"/>
    <property type="molecule type" value="Genomic_DNA"/>
</dbReference>